<sequence length="610" mass="67207">MIMPLTRKLKSIARGFVNKLTANAKGPAIADFFDADWYRTQAPGLDSVKDPLAHYLAKGVELNLNPHPLFDTGWYLRQYPDVASAGLNPLLHYIDSGAKEGRSPSAYFDAPWYTRKYPFASLTKGGALAHFLHSGARTGCNPNPYFDTTWYQARYPEVESFARDALSHFVLVGERAGYQPGPSFDPRWYVMRNPDVAQWSGTPFTHYLMTGARENRAAVRGAFDFQTGAALARQLAAPIVSAESIRATLELPVGSVQDLIGKPDGAKLIYLATARSAEGLSDTLAPYPGLPYVALLHDALALGGTRYIVAGEKIRHDETAAFRNVKDAAIKYYRANVTSTGNLMLNFQLKPANWLDAGIDLMHEYSNNYFHFVAETLPRMILAEEAGLPADVPYIVERDLHDNMSMLLAMANASARPILPIESDTMYRVGALYIPSDVTSVVDSYEAGYAGRLSCLDVPRIRTAVARCKAAVPSRGAARKRKIYAGRSGGLRQLTNQQELEGALAARGFEIIRTDGLDIKTQITIFRDAEVIIAPTGAQLTNVVWAEPGTQVIVLASDHPSHQLYLWELLGRVSQAHVRCVVGPRAFVRNDKYSVHDDYSINVQNVLDLI</sequence>
<protein>
    <recommendedName>
        <fullName evidence="1">Glycosyltransferase 61 catalytic domain-containing protein</fullName>
    </recommendedName>
</protein>
<evidence type="ECO:0000313" key="3">
    <source>
        <dbReference type="Proteomes" id="UP000239990"/>
    </source>
</evidence>
<dbReference type="InterPro" id="IPR049625">
    <property type="entry name" value="Glyco_transf_61_cat"/>
</dbReference>
<evidence type="ECO:0000313" key="2">
    <source>
        <dbReference type="EMBL" id="PPA77351.1"/>
    </source>
</evidence>
<proteinExistence type="predicted"/>
<gene>
    <name evidence="2" type="ORF">C4E15_04790</name>
</gene>
<reference evidence="2 3" key="1">
    <citation type="submission" date="2018-02" db="EMBL/GenBank/DDBJ databases">
        <title>Draft Genome of Achromobacter spanius stain 6.</title>
        <authorList>
            <person name="Gunasekera T.S."/>
            <person name="Radwan O."/>
            <person name="Ruiz O.N."/>
        </authorList>
    </citation>
    <scope>NUCLEOTIDE SEQUENCE [LARGE SCALE GENOMIC DNA]</scope>
    <source>
        <strain evidence="2 3">6</strain>
    </source>
</reference>
<feature type="domain" description="Glycosyltransferase 61 catalytic" evidence="1">
    <location>
        <begin position="369"/>
        <end position="553"/>
    </location>
</feature>
<evidence type="ECO:0000259" key="1">
    <source>
        <dbReference type="Pfam" id="PF04577"/>
    </source>
</evidence>
<organism evidence="2 3">
    <name type="scientific">Achromobacter spanius</name>
    <dbReference type="NCBI Taxonomy" id="217203"/>
    <lineage>
        <taxon>Bacteria</taxon>
        <taxon>Pseudomonadati</taxon>
        <taxon>Pseudomonadota</taxon>
        <taxon>Betaproteobacteria</taxon>
        <taxon>Burkholderiales</taxon>
        <taxon>Alcaligenaceae</taxon>
        <taxon>Achromobacter</taxon>
    </lineage>
</organism>
<name>A0A2S5GX15_9BURK</name>
<dbReference type="EMBL" id="PREU01000002">
    <property type="protein sequence ID" value="PPA77351.1"/>
    <property type="molecule type" value="Genomic_DNA"/>
</dbReference>
<dbReference type="OrthoDB" id="8642125at2"/>
<accession>A0A2S5GX15</accession>
<dbReference type="RefSeq" id="WP_104142561.1">
    <property type="nucleotide sequence ID" value="NZ_PREU01000002.1"/>
</dbReference>
<dbReference type="Proteomes" id="UP000239990">
    <property type="component" value="Unassembled WGS sequence"/>
</dbReference>
<dbReference type="GO" id="GO:0016757">
    <property type="term" value="F:glycosyltransferase activity"/>
    <property type="evidence" value="ECO:0007669"/>
    <property type="project" value="InterPro"/>
</dbReference>
<dbReference type="Pfam" id="PF04577">
    <property type="entry name" value="Glyco_transf_61"/>
    <property type="match status" value="1"/>
</dbReference>
<comment type="caution">
    <text evidence="2">The sequence shown here is derived from an EMBL/GenBank/DDBJ whole genome shotgun (WGS) entry which is preliminary data.</text>
</comment>
<dbReference type="AlphaFoldDB" id="A0A2S5GX15"/>